<dbReference type="NCBIfam" id="TIGR00254">
    <property type="entry name" value="GGDEF"/>
    <property type="match status" value="1"/>
</dbReference>
<dbReference type="SMART" id="SM00091">
    <property type="entry name" value="PAS"/>
    <property type="match status" value="3"/>
</dbReference>
<feature type="domain" description="GGDEF" evidence="3">
    <location>
        <begin position="418"/>
        <end position="552"/>
    </location>
</feature>
<dbReference type="SUPFAM" id="SSF55785">
    <property type="entry name" value="PYP-like sensor domain (PAS domain)"/>
    <property type="match status" value="3"/>
</dbReference>
<feature type="domain" description="PAS" evidence="1">
    <location>
        <begin position="291"/>
        <end position="317"/>
    </location>
</feature>
<dbReference type="InterPro" id="IPR013767">
    <property type="entry name" value="PAS_fold"/>
</dbReference>
<dbReference type="Gene3D" id="3.30.70.270">
    <property type="match status" value="1"/>
</dbReference>
<dbReference type="PANTHER" id="PTHR44757">
    <property type="entry name" value="DIGUANYLATE CYCLASE DGCP"/>
    <property type="match status" value="1"/>
</dbReference>
<dbReference type="InterPro" id="IPR000160">
    <property type="entry name" value="GGDEF_dom"/>
</dbReference>
<evidence type="ECO:0000259" key="1">
    <source>
        <dbReference type="PROSITE" id="PS50112"/>
    </source>
</evidence>
<dbReference type="Pfam" id="PF13426">
    <property type="entry name" value="PAS_9"/>
    <property type="match status" value="2"/>
</dbReference>
<evidence type="ECO:0000259" key="3">
    <source>
        <dbReference type="PROSITE" id="PS50887"/>
    </source>
</evidence>
<dbReference type="PROSITE" id="PS50887">
    <property type="entry name" value="GGDEF"/>
    <property type="match status" value="1"/>
</dbReference>
<reference evidence="4" key="1">
    <citation type="journal article" date="2010" name="Nature">
        <title>The dynamic genome of Hydra.</title>
        <authorList>
            <person name="Chapman J.A."/>
            <person name="Kirkness E.F."/>
            <person name="Simakov O."/>
            <person name="Hampson S.E."/>
            <person name="Mitros T."/>
            <person name="Weinmaier T."/>
            <person name="Rattei T."/>
            <person name="Balasubramanian P.G."/>
            <person name="Borman J."/>
            <person name="Busam D."/>
            <person name="Disbennett K."/>
            <person name="Pfannkoch C."/>
            <person name="Sumin N."/>
            <person name="Sutton G."/>
            <person name="Viswanathan L."/>
            <person name="Walenz B."/>
            <person name="Goodstein D.M."/>
            <person name="Hellsten U."/>
            <person name="Kawashima T."/>
            <person name="Prochnik S.E."/>
            <person name="Putnam N.H."/>
            <person name="Shu S."/>
            <person name="Blumberg B."/>
            <person name="Dana C.E."/>
            <person name="Gee L."/>
            <person name="Kibler D.F."/>
            <person name="Law L."/>
            <person name="Lindgens D."/>
            <person name="Martinez D.E."/>
            <person name="Peng J."/>
            <person name="Wigge P.A."/>
            <person name="Bertulat B."/>
            <person name="Guder C."/>
            <person name="Nakamura Y."/>
            <person name="Ozbek S."/>
            <person name="Watanabe H."/>
            <person name="Khalturin K."/>
            <person name="Hemmrich G."/>
            <person name="Franke A."/>
            <person name="Augustin R."/>
            <person name="Fraune S."/>
            <person name="Hayakawa E."/>
            <person name="Hayakawa S."/>
            <person name="Hirose M."/>
            <person name="Hwang J."/>
            <person name="Ikeo K."/>
            <person name="Nishimiya-Fujisawa C."/>
            <person name="Ogura A."/>
            <person name="Takahashi T."/>
            <person name="Steinmetz P.R."/>
            <person name="Zhang X."/>
            <person name="Aufschnaiter R."/>
            <person name="Eder M.K."/>
            <person name="Gorny A.K."/>
            <person name="Salvenmoser W."/>
            <person name="Heimberg A.M."/>
            <person name="Wheeler B.M."/>
            <person name="Peterson K.J."/>
            <person name="Boettger A."/>
            <person name="Tischler P."/>
            <person name="Wolf A."/>
            <person name="Gojobori T."/>
            <person name="Remington K.A."/>
            <person name="Strausberg R.L."/>
            <person name="Venter J."/>
            <person name="Technau U."/>
            <person name="Hobmayer B."/>
            <person name="Bosch T.C."/>
            <person name="Holstein T.W."/>
            <person name="Fujisawa T."/>
            <person name="Bode H.R."/>
            <person name="David C.N."/>
            <person name="Rokhsar D.S."/>
            <person name="Steele R.E."/>
        </authorList>
    </citation>
    <scope>NUCLEOTIDE SEQUENCE</scope>
</reference>
<sequence length="560" mass="62991">MDSNGQHFELLNNLHTGVVVHRPDSSITYCNKRATELLQLTEDQMLGKTALDPTWHFVDERGNAMPPSGYPVMIVIESRAPIEEMVLGVRIAGQDTPNWLLVSAFPDFAPDGNVKQVVVNFYSIQQRKLLENELAVSTAQIDDLYNHAPCGYFSLDADGKFLHINDTTLRWLATTRADVIGIKSPLDFLQDEQKEGFKARFSIFRTTGRIDDVEIDIIALNGTRRRVSLTATAVYGSGGNFLMSRSVIYDITTLHKTKRALESMHSEQHAMLDNDMVGIVKLQDRIATWKNRAIDRIFGYEANELLGKSSRVLYQDDEQFESLGREAYPVLSSGGHYRTQMEMRRKDSSPVWIDVSGVLLSVGDKTSMWFMTDISELKAYQRKVENLAFHDSLTGLPNRLLFVDRARQAFAVAARSETFCAICFLDLDGFKPVNDVYGHAAGDLVLKEVSDRLQKSTRPNDTVCRLGGDEFILLLTQLESFDDYRPVLERALFELSKPIEIGIGLNINVSASAGVSRYPKDALEIDELMKISDAAMYKSKTDGSRRFVVHNDERSDAHPN</sequence>
<dbReference type="GO" id="GO:0006355">
    <property type="term" value="P:regulation of DNA-templated transcription"/>
    <property type="evidence" value="ECO:0007669"/>
    <property type="project" value="InterPro"/>
</dbReference>
<evidence type="ECO:0008006" key="5">
    <source>
        <dbReference type="Google" id="ProtNLM"/>
    </source>
</evidence>
<dbReference type="InterPro" id="IPR043128">
    <property type="entry name" value="Rev_trsase/Diguanyl_cyclase"/>
</dbReference>
<dbReference type="SUPFAM" id="SSF55073">
    <property type="entry name" value="Nucleotide cyclase"/>
    <property type="match status" value="1"/>
</dbReference>
<dbReference type="Gene3D" id="3.30.450.20">
    <property type="entry name" value="PAS domain"/>
    <property type="match status" value="3"/>
</dbReference>
<dbReference type="InterPro" id="IPR029787">
    <property type="entry name" value="Nucleotide_cyclase"/>
</dbReference>
<evidence type="ECO:0000313" key="4">
    <source>
        <dbReference type="EMBL" id="CBA29307.1"/>
    </source>
</evidence>
<dbReference type="Pfam" id="PF00989">
    <property type="entry name" value="PAS"/>
    <property type="match status" value="1"/>
</dbReference>
<dbReference type="InterPro" id="IPR000700">
    <property type="entry name" value="PAS-assoc_C"/>
</dbReference>
<dbReference type="SMART" id="SM00086">
    <property type="entry name" value="PAC"/>
    <property type="match status" value="3"/>
</dbReference>
<dbReference type="SMART" id="SM00267">
    <property type="entry name" value="GGDEF"/>
    <property type="match status" value="1"/>
</dbReference>
<dbReference type="PROSITE" id="PS50112">
    <property type="entry name" value="PAS"/>
    <property type="match status" value="3"/>
</dbReference>
<feature type="domain" description="PAC" evidence="2">
    <location>
        <begin position="211"/>
        <end position="263"/>
    </location>
</feature>
<name>C9YAJ8_CURXX</name>
<dbReference type="Pfam" id="PF00990">
    <property type="entry name" value="GGDEF"/>
    <property type="match status" value="1"/>
</dbReference>
<protein>
    <recommendedName>
        <fullName evidence="5">Diguanylate cyclase</fullName>
    </recommendedName>
</protein>
<evidence type="ECO:0000259" key="2">
    <source>
        <dbReference type="PROSITE" id="PS50113"/>
    </source>
</evidence>
<dbReference type="CDD" id="cd00130">
    <property type="entry name" value="PAS"/>
    <property type="match status" value="3"/>
</dbReference>
<dbReference type="InterPro" id="IPR000014">
    <property type="entry name" value="PAS"/>
</dbReference>
<gene>
    <name evidence="4" type="ORF">Csp_A11490</name>
</gene>
<dbReference type="PANTHER" id="PTHR44757:SF2">
    <property type="entry name" value="BIOFILM ARCHITECTURE MAINTENANCE PROTEIN MBAA"/>
    <property type="match status" value="1"/>
</dbReference>
<dbReference type="InterPro" id="IPR035965">
    <property type="entry name" value="PAS-like_dom_sf"/>
</dbReference>
<feature type="domain" description="PAS" evidence="1">
    <location>
        <begin position="3"/>
        <end position="51"/>
    </location>
</feature>
<dbReference type="EMBL" id="FN543104">
    <property type="protein sequence ID" value="CBA29307.1"/>
    <property type="molecule type" value="Genomic_DNA"/>
</dbReference>
<proteinExistence type="predicted"/>
<dbReference type="NCBIfam" id="TIGR00229">
    <property type="entry name" value="sensory_box"/>
    <property type="match status" value="2"/>
</dbReference>
<accession>C9YAJ8</accession>
<dbReference type="InterPro" id="IPR052155">
    <property type="entry name" value="Biofilm_reg_signaling"/>
</dbReference>
<feature type="domain" description="PAS" evidence="1">
    <location>
        <begin position="137"/>
        <end position="195"/>
    </location>
</feature>
<dbReference type="AlphaFoldDB" id="C9YAJ8"/>
<dbReference type="PROSITE" id="PS50113">
    <property type="entry name" value="PAC"/>
    <property type="match status" value="1"/>
</dbReference>
<dbReference type="CDD" id="cd01949">
    <property type="entry name" value="GGDEF"/>
    <property type="match status" value="1"/>
</dbReference>
<dbReference type="InterPro" id="IPR001610">
    <property type="entry name" value="PAC"/>
</dbReference>
<organism evidence="4">
    <name type="scientific">Curvibacter symbiont subsp. Hydra magnipapillata</name>
    <dbReference type="NCBI Taxonomy" id="667019"/>
    <lineage>
        <taxon>Bacteria</taxon>
        <taxon>Pseudomonadati</taxon>
        <taxon>Pseudomonadota</taxon>
        <taxon>Betaproteobacteria</taxon>
        <taxon>Burkholderiales</taxon>
        <taxon>Comamonadaceae</taxon>
        <taxon>Curvibacter</taxon>
    </lineage>
</organism>